<gene>
    <name evidence="1" type="ORF">NCTC10797_04525</name>
</gene>
<dbReference type="GeneID" id="57068292"/>
<proteinExistence type="predicted"/>
<evidence type="ECO:0000313" key="2">
    <source>
        <dbReference type="Proteomes" id="UP000290439"/>
    </source>
</evidence>
<dbReference type="RefSeq" id="WP_104361147.1">
    <property type="nucleotide sequence ID" value="NZ_CP026746.1"/>
</dbReference>
<dbReference type="EMBL" id="LR215973">
    <property type="protein sequence ID" value="VFB00721.1"/>
    <property type="molecule type" value="Genomic_DNA"/>
</dbReference>
<evidence type="ECO:0000313" key="1">
    <source>
        <dbReference type="EMBL" id="VFB00721.1"/>
    </source>
</evidence>
<accession>A0A2L2JND4</accession>
<reference evidence="1 2" key="1">
    <citation type="submission" date="2019-02" db="EMBL/GenBank/DDBJ databases">
        <authorList>
            <consortium name="Pathogen Informatics"/>
        </authorList>
    </citation>
    <scope>NUCLEOTIDE SEQUENCE [LARGE SCALE GENOMIC DNA]</scope>
    <source>
        <strain evidence="1 2">3012STDY6756504</strain>
    </source>
</reference>
<dbReference type="Proteomes" id="UP000290439">
    <property type="component" value="Chromosome"/>
</dbReference>
<name>A0A2L2JND4_9NOCA</name>
<organism evidence="1 2">
    <name type="scientific">Nocardia cyriacigeorgica</name>
    <dbReference type="NCBI Taxonomy" id="135487"/>
    <lineage>
        <taxon>Bacteria</taxon>
        <taxon>Bacillati</taxon>
        <taxon>Actinomycetota</taxon>
        <taxon>Actinomycetes</taxon>
        <taxon>Mycobacteriales</taxon>
        <taxon>Nocardiaceae</taxon>
        <taxon>Nocardia</taxon>
    </lineage>
</organism>
<protein>
    <submittedName>
        <fullName evidence="1">Uncharacterized protein</fullName>
    </submittedName>
</protein>
<sequence>MAAVSVVAPAASAFPTGSFGGGGDGRQVVMIDGTMELSNLDQCWASGFPREIEVENRSDRPFLLFASDNCTGAPVATVAPHSRLTHHGWSGKAA</sequence>
<dbReference type="AlphaFoldDB" id="A0A2L2JND4"/>